<dbReference type="InterPro" id="IPR015422">
    <property type="entry name" value="PyrdxlP-dep_Trfase_small"/>
</dbReference>
<dbReference type="Proteomes" id="UP000030742">
    <property type="component" value="Unassembled WGS sequence"/>
</dbReference>
<dbReference type="GO" id="GO:0030170">
    <property type="term" value="F:pyridoxal phosphate binding"/>
    <property type="evidence" value="ECO:0007669"/>
    <property type="project" value="InterPro"/>
</dbReference>
<dbReference type="Gene3D" id="3.90.1150.10">
    <property type="entry name" value="Aspartate Aminotransferase, domain 1"/>
    <property type="match status" value="1"/>
</dbReference>
<comment type="cofactor">
    <cofactor evidence="1">
        <name>pyridoxal 5'-phosphate</name>
        <dbReference type="ChEBI" id="CHEBI:597326"/>
    </cofactor>
</comment>
<dbReference type="PANTHER" id="PTHR11879">
    <property type="entry name" value="ASPARTATE AMINOTRANSFERASE"/>
    <property type="match status" value="1"/>
</dbReference>
<evidence type="ECO:0000256" key="3">
    <source>
        <dbReference type="ARBA" id="ARBA00011738"/>
    </source>
</evidence>
<dbReference type="InterPro" id="IPR000796">
    <property type="entry name" value="Asp_trans"/>
</dbReference>
<dbReference type="GO" id="GO:0004069">
    <property type="term" value="F:L-aspartate:2-oxoglutarate aminotransferase activity"/>
    <property type="evidence" value="ECO:0007669"/>
    <property type="project" value="UniProtKB-EC"/>
</dbReference>
<reference evidence="9 10" key="1">
    <citation type="journal article" date="2013" name="Genome Biol.">
        <title>Draft genome of the mountain pine beetle, Dendroctonus ponderosae Hopkins, a major forest pest.</title>
        <authorList>
            <person name="Keeling C.I."/>
            <person name="Yuen M.M."/>
            <person name="Liao N.Y."/>
            <person name="Docking T.R."/>
            <person name="Chan S.K."/>
            <person name="Taylor G.A."/>
            <person name="Palmquist D.L."/>
            <person name="Jackman S.D."/>
            <person name="Nguyen A."/>
            <person name="Li M."/>
            <person name="Henderson H."/>
            <person name="Janes J.K."/>
            <person name="Zhao Y."/>
            <person name="Pandoh P."/>
            <person name="Moore R."/>
            <person name="Sperling F.A."/>
            <person name="Huber D.P."/>
            <person name="Birol I."/>
            <person name="Jones S.J."/>
            <person name="Bohlmann J."/>
        </authorList>
    </citation>
    <scope>NUCLEOTIDE SEQUENCE</scope>
</reference>
<dbReference type="InterPro" id="IPR015424">
    <property type="entry name" value="PyrdxlP-dep_Trfase"/>
</dbReference>
<proteinExistence type="inferred from homology"/>
<gene>
    <name evidence="9" type="ORF">D910_10056</name>
</gene>
<evidence type="ECO:0000256" key="7">
    <source>
        <dbReference type="ARBA" id="ARBA00022898"/>
    </source>
</evidence>
<dbReference type="PRINTS" id="PR00799">
    <property type="entry name" value="TRANSAMINASE"/>
</dbReference>
<dbReference type="InterPro" id="IPR015421">
    <property type="entry name" value="PyrdxlP-dep_Trfase_major"/>
</dbReference>
<keyword evidence="6" id="KW-0808">Transferase</keyword>
<sequence length="417" mass="47170">MMDSSWFADVEHLPPSELFSIESQYTHDDFDRKLNFAFPCYRDEYGNPWVFPVVRVAETVLANDSSLSKEYLHPLGYETLNQSAVSLLLGHQSRARLESRAFAIQTMSATGATRIGAEFLAGTLGMTTVYFPEQTLEDLGSVFLSAGFKELRELRYFDYYTLSLDIEYLLKDLENAQAGAVVFLQVSGHNPTGCDPDSSEWEKIADIIASKQLFPFFYSPFQGFATGDVHQDVEVVRMFETRGLEFFCSQSFAWNFGLYNERSGCLSIVAKHAQHVNPIRSHLLKIAGNMYWAPPSHGSRIVAFILEDKILSEEWKASIAGIAARLKQMRTYLREELERLGAPGSWAHITNQVGLFCFIGLNQIQVEYLKKQYHIYMLSNGRLNVSGLNMDNVEYVARAIYETMGVIPSSYVMSVAM</sequence>
<comment type="subunit">
    <text evidence="3">Homodimer.</text>
</comment>
<dbReference type="STRING" id="77166.U4UI93"/>
<dbReference type="GO" id="GO:0006532">
    <property type="term" value="P:aspartate biosynthetic process"/>
    <property type="evidence" value="ECO:0007669"/>
    <property type="project" value="TreeGrafter"/>
</dbReference>
<dbReference type="EC" id="2.6.1.1" evidence="4"/>
<dbReference type="InterPro" id="IPR004839">
    <property type="entry name" value="Aminotransferase_I/II_large"/>
</dbReference>
<evidence type="ECO:0000256" key="1">
    <source>
        <dbReference type="ARBA" id="ARBA00001933"/>
    </source>
</evidence>
<protein>
    <recommendedName>
        <fullName evidence="4">aspartate transaminase</fullName>
        <ecNumber evidence="4">2.6.1.1</ecNumber>
    </recommendedName>
</protein>
<dbReference type="SUPFAM" id="SSF53383">
    <property type="entry name" value="PLP-dependent transferases"/>
    <property type="match status" value="1"/>
</dbReference>
<evidence type="ECO:0000259" key="8">
    <source>
        <dbReference type="Pfam" id="PF00155"/>
    </source>
</evidence>
<evidence type="ECO:0000313" key="10">
    <source>
        <dbReference type="Proteomes" id="UP000030742"/>
    </source>
</evidence>
<keyword evidence="5" id="KW-0032">Aminotransferase</keyword>
<dbReference type="PANTHER" id="PTHR11879:SF55">
    <property type="entry name" value="GLUTAMATE OXALOACETATE TRANSAMINASE 1, ISOFORM B"/>
    <property type="match status" value="1"/>
</dbReference>
<dbReference type="EMBL" id="KB632333">
    <property type="protein sequence ID" value="ERL92747.1"/>
    <property type="molecule type" value="Genomic_DNA"/>
</dbReference>
<dbReference type="GO" id="GO:0005829">
    <property type="term" value="C:cytosol"/>
    <property type="evidence" value="ECO:0007669"/>
    <property type="project" value="TreeGrafter"/>
</dbReference>
<dbReference type="Pfam" id="PF00155">
    <property type="entry name" value="Aminotran_1_2"/>
    <property type="match status" value="1"/>
</dbReference>
<evidence type="ECO:0000256" key="6">
    <source>
        <dbReference type="ARBA" id="ARBA00022679"/>
    </source>
</evidence>
<evidence type="ECO:0000313" key="9">
    <source>
        <dbReference type="EMBL" id="ERL92747.1"/>
    </source>
</evidence>
<evidence type="ECO:0000256" key="4">
    <source>
        <dbReference type="ARBA" id="ARBA00012753"/>
    </source>
</evidence>
<evidence type="ECO:0000256" key="5">
    <source>
        <dbReference type="ARBA" id="ARBA00022576"/>
    </source>
</evidence>
<comment type="similarity">
    <text evidence="2">Belongs to the class-I pyridoxal-phosphate-dependent aminotransferase family.</text>
</comment>
<feature type="domain" description="Aminotransferase class I/classII large" evidence="8">
    <location>
        <begin position="33"/>
        <end position="400"/>
    </location>
</feature>
<keyword evidence="7" id="KW-0663">Pyridoxal phosphate</keyword>
<dbReference type="Gene3D" id="3.40.640.10">
    <property type="entry name" value="Type I PLP-dependent aspartate aminotransferase-like (Major domain)"/>
    <property type="match status" value="1"/>
</dbReference>
<accession>U4UI93</accession>
<name>U4UI93_DENPD</name>
<dbReference type="OrthoDB" id="6752799at2759"/>
<organism evidence="9 10">
    <name type="scientific">Dendroctonus ponderosae</name>
    <name type="common">Mountain pine beetle</name>
    <dbReference type="NCBI Taxonomy" id="77166"/>
    <lineage>
        <taxon>Eukaryota</taxon>
        <taxon>Metazoa</taxon>
        <taxon>Ecdysozoa</taxon>
        <taxon>Arthropoda</taxon>
        <taxon>Hexapoda</taxon>
        <taxon>Insecta</taxon>
        <taxon>Pterygota</taxon>
        <taxon>Neoptera</taxon>
        <taxon>Endopterygota</taxon>
        <taxon>Coleoptera</taxon>
        <taxon>Polyphaga</taxon>
        <taxon>Cucujiformia</taxon>
        <taxon>Curculionidae</taxon>
        <taxon>Scolytinae</taxon>
        <taxon>Dendroctonus</taxon>
    </lineage>
</organism>
<evidence type="ECO:0000256" key="2">
    <source>
        <dbReference type="ARBA" id="ARBA00007441"/>
    </source>
</evidence>
<dbReference type="CDD" id="cd00609">
    <property type="entry name" value="AAT_like"/>
    <property type="match status" value="1"/>
</dbReference>
<dbReference type="AlphaFoldDB" id="U4UI93"/>